<dbReference type="InterPro" id="IPR051731">
    <property type="entry name" value="DENND11/AVL9_GEFs"/>
</dbReference>
<dbReference type="GO" id="GO:0005737">
    <property type="term" value="C:cytoplasm"/>
    <property type="evidence" value="ECO:0007669"/>
    <property type="project" value="TreeGrafter"/>
</dbReference>
<dbReference type="PROSITE" id="PS50211">
    <property type="entry name" value="DENN"/>
    <property type="match status" value="1"/>
</dbReference>
<dbReference type="EMBL" id="OV725079">
    <property type="protein sequence ID" value="CAH1394812.1"/>
    <property type="molecule type" value="Genomic_DNA"/>
</dbReference>
<evidence type="ECO:0000313" key="4">
    <source>
        <dbReference type="EMBL" id="CAH1394812.1"/>
    </source>
</evidence>
<dbReference type="AlphaFoldDB" id="A0A9P0EGI3"/>
<evidence type="ECO:0000256" key="1">
    <source>
        <dbReference type="ARBA" id="ARBA00038178"/>
    </source>
</evidence>
<dbReference type="InterPro" id="IPR018307">
    <property type="entry name" value="ABL9/DENND6_dom"/>
</dbReference>
<feature type="domain" description="UDENN" evidence="3">
    <location>
        <begin position="14"/>
        <end position="509"/>
    </location>
</feature>
<dbReference type="PANTHER" id="PTHR31017">
    <property type="entry name" value="LATE SECRETORY PATHWAY PROTEIN AVL9-RELATED"/>
    <property type="match status" value="1"/>
</dbReference>
<gene>
    <name evidence="4" type="ORF">NEZAVI_LOCUS5217</name>
</gene>
<reference evidence="4" key="1">
    <citation type="submission" date="2022-01" db="EMBL/GenBank/DDBJ databases">
        <authorList>
            <person name="King R."/>
        </authorList>
    </citation>
    <scope>NUCLEOTIDE SEQUENCE</scope>
</reference>
<organism evidence="4 5">
    <name type="scientific">Nezara viridula</name>
    <name type="common">Southern green stink bug</name>
    <name type="synonym">Cimex viridulus</name>
    <dbReference type="NCBI Taxonomy" id="85310"/>
    <lineage>
        <taxon>Eukaryota</taxon>
        <taxon>Metazoa</taxon>
        <taxon>Ecdysozoa</taxon>
        <taxon>Arthropoda</taxon>
        <taxon>Hexapoda</taxon>
        <taxon>Insecta</taxon>
        <taxon>Pterygota</taxon>
        <taxon>Neoptera</taxon>
        <taxon>Paraneoptera</taxon>
        <taxon>Hemiptera</taxon>
        <taxon>Heteroptera</taxon>
        <taxon>Panheteroptera</taxon>
        <taxon>Pentatomomorpha</taxon>
        <taxon>Pentatomoidea</taxon>
        <taxon>Pentatomidae</taxon>
        <taxon>Pentatominae</taxon>
        <taxon>Nezara</taxon>
    </lineage>
</organism>
<dbReference type="PANTHER" id="PTHR31017:SF1">
    <property type="entry name" value="LATE SECRETORY PATHWAY PROTEIN AVL9 HOMOLOG"/>
    <property type="match status" value="1"/>
</dbReference>
<accession>A0A9P0EGI3</accession>
<evidence type="ECO:0000256" key="2">
    <source>
        <dbReference type="SAM" id="MobiDB-lite"/>
    </source>
</evidence>
<dbReference type="Proteomes" id="UP001152798">
    <property type="component" value="Chromosome 3"/>
</dbReference>
<proteinExistence type="inferred from homology"/>
<comment type="similarity">
    <text evidence="1">Belongs to the AVL9 family.</text>
</comment>
<protein>
    <recommendedName>
        <fullName evidence="3">UDENN domain-containing protein</fullName>
    </recommendedName>
</protein>
<evidence type="ECO:0000259" key="3">
    <source>
        <dbReference type="PROSITE" id="PS50211"/>
    </source>
</evidence>
<dbReference type="OrthoDB" id="26278at2759"/>
<feature type="compositionally biased region" description="Polar residues" evidence="2">
    <location>
        <begin position="294"/>
        <end position="304"/>
    </location>
</feature>
<evidence type="ECO:0000313" key="5">
    <source>
        <dbReference type="Proteomes" id="UP001152798"/>
    </source>
</evidence>
<name>A0A9P0EGI3_NEZVI</name>
<sequence>MGEDSKPSTPGPVHHVIVVGFHHKKGCQVEFSYPPLIPNGSVDSTECPTGWKYLPTLALPDGSHNYDKDTVFFHLPGLNHPNETVFGISCFRQIPVEKLKNRTSDITRGTVQKAVCVLSSVPLYGHIQVKMELITHAYFDEGDFTKVCLLEDTYHHLNSCLDQIEDLHQAPQLFVGLSARDLILALRHKALLLYKLLLLDKKILFFQSPVQPLCSTILSLLSLHPGMIEKGLYESACIRASRPMSPVPNFSDSSKLSCEDKNVNREVATDNMDDKTINGNGEGDMPLDVKEESSTPVPSELNGNSEDATKICNGMLSRDASSVDLASEVNVQNTLAAIAQIDAQNCGLPLPIFTNGYLCLPYLSLPYMDVLTDPNIRGYVVGATNVLFKQKKNLADVIIELETGIIESSDLELRRAGHLSTEDLRFGEYLVRHVSDMRGDYLDGVGWEGGDDWVRAQFHAYTLSLLRTSLLPEGSKEIEQFNKWYVAALHESSSYKQWLANPQAQNITSEVNPGHPFAGQLSVQDMKLRLAHTMQTTEGGRKLNQAMVSTGRVVATTGRAVGGAISQAKGALSNWWSNLTTVSVAVDSTVEEGIDVIDVSNIAP</sequence>
<feature type="region of interest" description="Disordered" evidence="2">
    <location>
        <begin position="271"/>
        <end position="304"/>
    </location>
</feature>
<dbReference type="Pfam" id="PF09794">
    <property type="entry name" value="Avl9"/>
    <property type="match status" value="1"/>
</dbReference>
<dbReference type="InterPro" id="IPR037516">
    <property type="entry name" value="Tripartite_DENN"/>
</dbReference>
<keyword evidence="5" id="KW-1185">Reference proteome</keyword>